<keyword evidence="1" id="KW-1185">Reference proteome</keyword>
<evidence type="ECO:0000313" key="2">
    <source>
        <dbReference type="RefSeq" id="XP_048265358.1"/>
    </source>
</evidence>
<dbReference type="PANTHER" id="PTHR47771">
    <property type="entry name" value="LD27203P-RELATED"/>
    <property type="match status" value="1"/>
</dbReference>
<organism evidence="1 2">
    <name type="scientific">Bombus terrestris</name>
    <name type="common">Buff-tailed bumblebee</name>
    <name type="synonym">Apis terrestris</name>
    <dbReference type="NCBI Taxonomy" id="30195"/>
    <lineage>
        <taxon>Eukaryota</taxon>
        <taxon>Metazoa</taxon>
        <taxon>Ecdysozoa</taxon>
        <taxon>Arthropoda</taxon>
        <taxon>Hexapoda</taxon>
        <taxon>Insecta</taxon>
        <taxon>Pterygota</taxon>
        <taxon>Neoptera</taxon>
        <taxon>Endopterygota</taxon>
        <taxon>Hymenoptera</taxon>
        <taxon>Apocrita</taxon>
        <taxon>Aculeata</taxon>
        <taxon>Apoidea</taxon>
        <taxon>Anthophila</taxon>
        <taxon>Apidae</taxon>
        <taxon>Bombus</taxon>
        <taxon>Bombus</taxon>
    </lineage>
</organism>
<dbReference type="PANTHER" id="PTHR47771:SF14">
    <property type="entry name" value="RH73259P"/>
    <property type="match status" value="1"/>
</dbReference>
<dbReference type="Proteomes" id="UP000835206">
    <property type="component" value="Chromosome 10"/>
</dbReference>
<name>A0A9C6SGZ4_BOMTE</name>
<keyword evidence="2" id="KW-0371">Homeobox</keyword>
<protein>
    <submittedName>
        <fullName evidence="2">Tetra-peptide repeat homeobox protein 1 isoform X1</fullName>
    </submittedName>
</protein>
<evidence type="ECO:0000313" key="1">
    <source>
        <dbReference type="Proteomes" id="UP000835206"/>
    </source>
</evidence>
<reference evidence="2" key="1">
    <citation type="submission" date="2025-08" db="UniProtKB">
        <authorList>
            <consortium name="RefSeq"/>
        </authorList>
    </citation>
    <scope>IDENTIFICATION</scope>
</reference>
<dbReference type="GO" id="GO:0003677">
    <property type="term" value="F:DNA binding"/>
    <property type="evidence" value="ECO:0007669"/>
    <property type="project" value="UniProtKB-KW"/>
</dbReference>
<dbReference type="AlphaFoldDB" id="A0A9C6SGZ4"/>
<sequence length="289" mass="31084">MYTYLQVSTCAYKLFLILCCGYALTAETNDTKQSKRGIPEAGGWVGIPSSHGYGHGQPWLGDPGWKGLKFPPFNLAHGGLHGGLSYGRVPAISLPIGGADLLKTFPVYITKHVVLERPVPVPQPVYIEKPYHVPVPIEKIIHKPVPVPIPIHEAVPVPVERPIAIPVKHPVAVPVQQPYPVPVKQAFPIPVPVPVPIPVHPAPIPLIGAGPVGSPAYDGRGYGGGHFYPVLHGHGLHSHPLPAQFVHGFGAGFGHAFGHEYGHGHGYDYPHAYAADFGHGHEHKKRSKN</sequence>
<proteinExistence type="predicted"/>
<accession>A0A9C6SGZ4</accession>
<dbReference type="OrthoDB" id="7635422at2759"/>
<dbReference type="RefSeq" id="XP_048265358.1">
    <property type="nucleotide sequence ID" value="XM_048409401.1"/>
</dbReference>
<dbReference type="GeneID" id="100648365"/>
<gene>
    <name evidence="2" type="primary">LOC100648365</name>
</gene>
<keyword evidence="2" id="KW-0238">DNA-binding</keyword>